<dbReference type="KEGG" id="halx:M0R89_05840"/>
<dbReference type="PRINTS" id="PR00723">
    <property type="entry name" value="SUBTILISIN"/>
</dbReference>
<feature type="region of interest" description="Disordered" evidence="8">
    <location>
        <begin position="2159"/>
        <end position="2187"/>
    </location>
</feature>
<dbReference type="NCBIfam" id="TIGR04213">
    <property type="entry name" value="PGF_pre_PGF"/>
    <property type="match status" value="1"/>
</dbReference>
<evidence type="ECO:0000256" key="8">
    <source>
        <dbReference type="SAM" id="MobiDB-lite"/>
    </source>
</evidence>
<evidence type="ECO:0000256" key="7">
    <source>
        <dbReference type="RuleBase" id="RU003355"/>
    </source>
</evidence>
<evidence type="ECO:0000256" key="4">
    <source>
        <dbReference type="ARBA" id="ARBA00022825"/>
    </source>
</evidence>
<accession>A0A8U0HY73</accession>
<dbReference type="InterPro" id="IPR000209">
    <property type="entry name" value="Peptidase_S8/S53_dom"/>
</dbReference>
<dbReference type="SUPFAM" id="SSF52743">
    <property type="entry name" value="Subtilisin-like"/>
    <property type="match status" value="1"/>
</dbReference>
<dbReference type="InterPro" id="IPR058094">
    <property type="entry name" value="Ig-like_OmpL47-like"/>
</dbReference>
<feature type="compositionally biased region" description="Low complexity" evidence="8">
    <location>
        <begin position="59"/>
        <end position="87"/>
    </location>
</feature>
<dbReference type="PANTHER" id="PTHR42884">
    <property type="entry name" value="PROPROTEIN CONVERTASE SUBTILISIN/KEXIN-RELATED"/>
    <property type="match status" value="1"/>
</dbReference>
<protein>
    <submittedName>
        <fullName evidence="10">S8 family serine peptidase</fullName>
    </submittedName>
</protein>
<dbReference type="InterPro" id="IPR026371">
    <property type="entry name" value="PGF_CTERM"/>
</dbReference>
<dbReference type="GO" id="GO:0004252">
    <property type="term" value="F:serine-type endopeptidase activity"/>
    <property type="evidence" value="ECO:0007669"/>
    <property type="project" value="UniProtKB-UniRule"/>
</dbReference>
<dbReference type="PROSITE" id="PS00136">
    <property type="entry name" value="SUBTILASE_ASP"/>
    <property type="match status" value="1"/>
</dbReference>
<dbReference type="GO" id="GO:0016485">
    <property type="term" value="P:protein processing"/>
    <property type="evidence" value="ECO:0007669"/>
    <property type="project" value="TreeGrafter"/>
</dbReference>
<keyword evidence="4 6" id="KW-0720">Serine protease</keyword>
<dbReference type="PROSITE" id="PS00138">
    <property type="entry name" value="SUBTILASE_SER"/>
    <property type="match status" value="1"/>
</dbReference>
<dbReference type="Gene3D" id="2.60.40.10">
    <property type="entry name" value="Immunoglobulins"/>
    <property type="match status" value="2"/>
</dbReference>
<evidence type="ECO:0000256" key="6">
    <source>
        <dbReference type="PROSITE-ProRule" id="PRU01240"/>
    </source>
</evidence>
<dbReference type="RefSeq" id="WP_248651624.1">
    <property type="nucleotide sequence ID" value="NZ_CP096659.1"/>
</dbReference>
<dbReference type="InterPro" id="IPR023827">
    <property type="entry name" value="Peptidase_S8_Asp-AS"/>
</dbReference>
<dbReference type="Proteomes" id="UP000830729">
    <property type="component" value="Chromosome"/>
</dbReference>
<dbReference type="InterPro" id="IPR026453">
    <property type="entry name" value="PGF_pre_PGF"/>
</dbReference>
<evidence type="ECO:0000256" key="2">
    <source>
        <dbReference type="ARBA" id="ARBA00022729"/>
    </source>
</evidence>
<dbReference type="EMBL" id="CP096659">
    <property type="protein sequence ID" value="UPV75586.1"/>
    <property type="molecule type" value="Genomic_DNA"/>
</dbReference>
<dbReference type="NCBIfam" id="NF047446">
    <property type="entry name" value="barrel_OmpL47"/>
    <property type="match status" value="2"/>
</dbReference>
<reference evidence="10 11" key="1">
    <citation type="submission" date="2022-04" db="EMBL/GenBank/DDBJ databases">
        <title>Diverse halophilic archaea isolated from saline environments.</title>
        <authorList>
            <person name="Cui H.-L."/>
        </authorList>
    </citation>
    <scope>NUCLEOTIDE SEQUENCE [LARGE SCALE GENOMIC DNA]</scope>
    <source>
        <strain evidence="10 11">XZYJT49</strain>
    </source>
</reference>
<dbReference type="GeneID" id="72184701"/>
<feature type="active site" description="Charge relay system" evidence="5 6">
    <location>
        <position position="255"/>
    </location>
</feature>
<keyword evidence="11" id="KW-1185">Reference proteome</keyword>
<evidence type="ECO:0000256" key="5">
    <source>
        <dbReference type="PIRSR" id="PIRSR615500-1"/>
    </source>
</evidence>
<dbReference type="Pfam" id="PF00082">
    <property type="entry name" value="Peptidase_S8"/>
    <property type="match status" value="2"/>
</dbReference>
<feature type="active site" description="Charge relay system" evidence="5 6">
    <location>
        <position position="522"/>
    </location>
</feature>
<proteinExistence type="inferred from homology"/>
<evidence type="ECO:0000256" key="1">
    <source>
        <dbReference type="ARBA" id="ARBA00022670"/>
    </source>
</evidence>
<feature type="domain" description="Peptidase S8/S53" evidence="9">
    <location>
        <begin position="211"/>
        <end position="351"/>
    </location>
</feature>
<evidence type="ECO:0000313" key="11">
    <source>
        <dbReference type="Proteomes" id="UP000830729"/>
    </source>
</evidence>
<dbReference type="InterPro" id="IPR013783">
    <property type="entry name" value="Ig-like_fold"/>
</dbReference>
<dbReference type="GO" id="GO:0030115">
    <property type="term" value="C:S-layer"/>
    <property type="evidence" value="ECO:0007669"/>
    <property type="project" value="UniProtKB-SubCell"/>
</dbReference>
<dbReference type="NCBIfam" id="TIGR04126">
    <property type="entry name" value="PGF_CTERM"/>
    <property type="match status" value="1"/>
</dbReference>
<dbReference type="InterPro" id="IPR015500">
    <property type="entry name" value="Peptidase_S8_subtilisin-rel"/>
</dbReference>
<dbReference type="InterPro" id="IPR023828">
    <property type="entry name" value="Peptidase_S8_Ser-AS"/>
</dbReference>
<evidence type="ECO:0000259" key="9">
    <source>
        <dbReference type="Pfam" id="PF00082"/>
    </source>
</evidence>
<keyword evidence="3 6" id="KW-0378">Hydrolase</keyword>
<keyword evidence="2" id="KW-0732">Signal</keyword>
<dbReference type="Gene3D" id="2.60.40.1120">
    <property type="entry name" value="Carboxypeptidase-like, regulatory domain"/>
    <property type="match status" value="1"/>
</dbReference>
<dbReference type="Gene3D" id="3.30.1920.20">
    <property type="match status" value="2"/>
</dbReference>
<feature type="active site" description="Charge relay system" evidence="5 6">
    <location>
        <position position="220"/>
    </location>
</feature>
<dbReference type="InterPro" id="IPR036852">
    <property type="entry name" value="Peptidase_S8/S53_dom_sf"/>
</dbReference>
<dbReference type="PROSITE" id="PS51892">
    <property type="entry name" value="SUBTILASE"/>
    <property type="match status" value="1"/>
</dbReference>
<dbReference type="GO" id="GO:0005886">
    <property type="term" value="C:plasma membrane"/>
    <property type="evidence" value="ECO:0007669"/>
    <property type="project" value="UniProtKB-SubCell"/>
</dbReference>
<organism evidence="10 11">
    <name type="scientific">Halorussus limi</name>
    <dbReference type="NCBI Taxonomy" id="2938695"/>
    <lineage>
        <taxon>Archaea</taxon>
        <taxon>Methanobacteriati</taxon>
        <taxon>Methanobacteriota</taxon>
        <taxon>Stenosarchaea group</taxon>
        <taxon>Halobacteria</taxon>
        <taxon>Halobacteriales</taxon>
        <taxon>Haladaptataceae</taxon>
        <taxon>Halorussus</taxon>
    </lineage>
</organism>
<comment type="similarity">
    <text evidence="6 7">Belongs to the peptidase S8 family.</text>
</comment>
<sequence>MRRSRTSAVALSVLLVVSAVTAAVPASVVASIGPLAVGTASGNTSGNTTTVATTTLATTTATDTTRSETTTTATTTTDNQTANGTTGRSAPPAAAANPKVSSALLDEVESAEGGPSADSTGGTEFVQVVVRASPGRSDDAAGLVGANGGDVQAKHERLVQARVPAAAVQALADSAAVEFVRRPRKPDTNEIVGEGLSNMDVGNVHDAAVTGENVTVAVVDTGFNVTNPEISDQLVNWRNFSSADPRSMSNQSGEHGTATAELVADTAPNASIVAVKVGTLTEFYEAVTWIDQNTSTDVVTMSLSWYNVGPLDGTDSMNREINESVRNGTTWLTSSGNDGYQSHWNDQWSDPDGNGWMNFSGSDETMNVTPAGGSGYVNIDVSWNDWDARNENYDFYLYNASGTIVAGSQTVQNGSQPPVEEVSYYATEPVFLGVYNRSANGSAKFDAFFRGDSDPEYWTSGRSVTIPGTGRNIVTVGAVNYEDNRLEGFSSRGPTIDGRIKPDVVAPDGVTTSVYDSFYGTSASTPYTAGVAALMLAANGSLTPEQVQSRLESSAVPLRGSEPNNRTGYGLVDADGAIPSVEETVEDRVSYSGTVEEADGTVAEDDEIIAYRLNVTNNVRGRTDGTGAYSLSTTGVEGKYAIGYYQDNFSRPDSTYLPLDGSPDLYNLDIVNGRNSSDLGTRTLPKAHVLNVTVVDQSGDPVPNANVEVMHFRKENGTWSHVDFPGETRSDGTFTAGGTPGIEVVGDVRVMASPPDGSSQFEGPVYTDIIDVQNDTNVTVTLQETVNVSGRITGPDGNPVDDGFVYFTNESADQWPYDYTNATGNFTVEGVHAGRSYDAEFFQDGADSPYPHDDVPDVYALGRVNATTDADLGRFDLPNASLLNVRVVDEVGNPVENATVNFTHSHANATARFVFETTDAEGYLVPRATGRRGMEFAGDVSLTVTPPENSTRFPPQIHTRSLTMSGDQNVTVALTTSAPIISAFDVTATGQDVNVSFESTEQLSNITVGLDGDASGTLTRANFTETNDSGTYVYTANVSQGRDGTFEATLQNATDGNGNDGATGQTDSVIVDTKPPEISANLTDATDDDGVVNDGDAVRIEATVVENGSGVASVTANATSLGAGQVDLRHTTGDTFAANVTVADAGTGTRNVTVRATDNSTNTNSDSGSIDVDNEAAHVQKLSISSYGAEQDLEILLTTDEELDTLRITLTNSTGDTLKTIREGDMSVQNDSTSYEYRAFYTVDSDDEYQITLEKATDTVGNENFTGTTSDTTVVDTTAPTVSVHNVTSADGNAVVSDGERVSVAFNVSDALTGVESVTANASELGAGTVALTQGDDGIYRGNFTVDAAGLSDGTVDLFSNATDTHGNSERLLAQQLLLDTHAPNATATLDADSTKRGGWYNSSVAVNLSASDGTSRLTSVEYRVDGGDWQSYEGNVTVSTDGNHSVSYRATDAAGNVENRSVSFKIDATDPATDLVTNASANDNGWYDSDVNVTFDASDETSGVAVTNYSLDGGQWQTYDGGNVTLDSEGNHTVEFYSVDEANNTETHHNETIRIDTEKPSLTTPPGLNRTDEVLPQHAIQVVVNATDDQSRVHAILVDGESIGSDGHGPVLPAPALGNHEFEVVVRDAAGNELTVRNASTAYNVGQTVAMNRTKNGTLEAETSDTNVNEVSIRTDNGTTEANVTVGTATTNPDSNRTNPNGTSLYFPQIDTSVSNANITDATVNVTVEQSRVHQKYIRPGTVKFWVEEENRSTGWEKVDAKRVDASDDDGTYTYKIEAPHFSTYAITGRKESTPPTASLAVATETPTPGEVTLTGSYDDDYSGVDPANVTLTFEGEDGVEVATGASIASDGQITFTRNLSAGTYNATLNATDNAGNSLAEPETVSFAVVNESSGNSGGGGSAGGGGGAVDIPVPDVRDEVTAVTPNSFRGKILSARSDAPGRLSPEGGIAAGDLTVRQVSVRPSSDEPSSEFYVDASVAASPPDGATAPDVPALGYVEVGTTEITASELSEVGVKFAVPASAAAAPENVALYRLDGGSWRAVETEVVETGGGKYVLRGAAADTGTFAVGVRSGALSVTDASVGATTVEPGESVTVTATVENDGSGTASGTARLSVDGDVVAEKSVELAGGESERLTFEVTLDSPGEHELAVNGASAGSVSVAGDGDGGDSGTTTAATTDDGGSSGVPGFGVSTALVALLAGLAVARRRLA</sequence>
<evidence type="ECO:0000256" key="3">
    <source>
        <dbReference type="ARBA" id="ARBA00022801"/>
    </source>
</evidence>
<feature type="domain" description="Peptidase S8/S53" evidence="9">
    <location>
        <begin position="461"/>
        <end position="570"/>
    </location>
</feature>
<dbReference type="PANTHER" id="PTHR42884:SF14">
    <property type="entry name" value="NEUROENDOCRINE CONVERTASE 1"/>
    <property type="match status" value="1"/>
</dbReference>
<feature type="compositionally biased region" description="Low complexity" evidence="8">
    <location>
        <begin position="2173"/>
        <end position="2183"/>
    </location>
</feature>
<name>A0A8U0HY73_9EURY</name>
<keyword evidence="1 6" id="KW-0645">Protease</keyword>
<feature type="region of interest" description="Disordered" evidence="8">
    <location>
        <begin position="554"/>
        <end position="573"/>
    </location>
</feature>
<evidence type="ECO:0000313" key="10">
    <source>
        <dbReference type="EMBL" id="UPV75586.1"/>
    </source>
</evidence>
<gene>
    <name evidence="10" type="ORF">M0R89_05840</name>
</gene>
<dbReference type="Gene3D" id="3.40.50.200">
    <property type="entry name" value="Peptidase S8/S53 domain"/>
    <property type="match status" value="2"/>
</dbReference>
<feature type="region of interest" description="Disordered" evidence="8">
    <location>
        <begin position="59"/>
        <end position="99"/>
    </location>
</feature>